<dbReference type="SUPFAM" id="SSF53474">
    <property type="entry name" value="alpha/beta-Hydrolases"/>
    <property type="match status" value="1"/>
</dbReference>
<dbReference type="AlphaFoldDB" id="A0AAC9AZA9"/>
<feature type="domain" description="Carboxylesterase type B" evidence="4">
    <location>
        <begin position="42"/>
        <end position="358"/>
    </location>
</feature>
<evidence type="ECO:0000256" key="1">
    <source>
        <dbReference type="ARBA" id="ARBA00005964"/>
    </source>
</evidence>
<evidence type="ECO:0000313" key="5">
    <source>
        <dbReference type="EMBL" id="AMU92643.1"/>
    </source>
</evidence>
<keyword evidence="2 3" id="KW-0378">Hydrolase</keyword>
<feature type="signal peptide" evidence="3">
    <location>
        <begin position="1"/>
        <end position="37"/>
    </location>
</feature>
<dbReference type="GO" id="GO:0016787">
    <property type="term" value="F:hydrolase activity"/>
    <property type="evidence" value="ECO:0007669"/>
    <property type="project" value="UniProtKB-KW"/>
</dbReference>
<dbReference type="InterPro" id="IPR050309">
    <property type="entry name" value="Type-B_Carboxylest/Lipase"/>
</dbReference>
<dbReference type="Pfam" id="PF00135">
    <property type="entry name" value="COesterase"/>
    <property type="match status" value="2"/>
</dbReference>
<dbReference type="InterPro" id="IPR019826">
    <property type="entry name" value="Carboxylesterase_B_AS"/>
</dbReference>
<gene>
    <name evidence="5" type="ORF">ATM17_30770</name>
</gene>
<dbReference type="PANTHER" id="PTHR11559">
    <property type="entry name" value="CARBOXYLESTERASE"/>
    <property type="match status" value="1"/>
</dbReference>
<keyword evidence="5" id="KW-0614">Plasmid</keyword>
<dbReference type="EC" id="3.1.1.-" evidence="3"/>
<keyword evidence="3" id="KW-0732">Signal</keyword>
<reference evidence="5 6" key="2">
    <citation type="journal article" date="2016" name="Genome Announc.">
        <title>Complete Genome Sequence of Sphingopyxis macrogoltabida Strain 203N (NBRC 111659), a Polyethylene Glycol Degrader.</title>
        <authorList>
            <person name="Ohtsubo Y."/>
            <person name="Nonoyama S."/>
            <person name="Nagata Y."/>
            <person name="Numata M."/>
            <person name="Tsuchikane K."/>
            <person name="Hosoyama A."/>
            <person name="Yamazoe A."/>
            <person name="Tsuda M."/>
            <person name="Fujita N."/>
            <person name="Kawai F."/>
        </authorList>
    </citation>
    <scope>NUCLEOTIDE SEQUENCE [LARGE SCALE GENOMIC DNA]</scope>
    <source>
        <strain evidence="5 6">203N</strain>
    </source>
</reference>
<feature type="chain" id="PRO_5041767127" description="Carboxylic ester hydrolase" evidence="3">
    <location>
        <begin position="38"/>
        <end position="529"/>
    </location>
</feature>
<dbReference type="Proteomes" id="UP000076088">
    <property type="component" value="Plasmid unnamed1"/>
</dbReference>
<dbReference type="KEGG" id="smaz:LH19_26775"/>
<evidence type="ECO:0000256" key="2">
    <source>
        <dbReference type="ARBA" id="ARBA00022801"/>
    </source>
</evidence>
<protein>
    <recommendedName>
        <fullName evidence="3">Carboxylic ester hydrolase</fullName>
        <ecNumber evidence="3">3.1.1.-</ecNumber>
    </recommendedName>
</protein>
<evidence type="ECO:0000259" key="4">
    <source>
        <dbReference type="Pfam" id="PF00135"/>
    </source>
</evidence>
<name>A0AAC9AZA9_SPHMC</name>
<proteinExistence type="inferred from homology"/>
<geneLocation type="plasmid" evidence="5 6">
    <name>unnamed1</name>
</geneLocation>
<sequence>MPLAAGRKGKEAGVRHWVAIGVLAAAALLAPAPAALAADVAPAVKLAQGRLAGTSEAGIERFFDIPFAAAPVGPLRWRAPQAAPRWTGVRGASNLGPACPQTVRPALVAGGVADRQSEDCLQLNIWRPKGARKLPVMVWIHGGAHVIGSGTFPAFDGTAFARQGVILVTINYRLGSLGYFAHPSLSKGAPRGEAIANYGLMDQLAALRWVRKNIAAFGGDPHQVTLFGESAGAIGVTTILALPEAKGLFARAIVQSGVGLLDPRPLAEQEALGAALALRAGARIDASPAELRALPAAALVAAGDVRTAGAMTGPILDGKLIREAPWRTLSRAEPVDVPLLVGANSNEASVILAMGVPPAAALDYLGPDPAAGRAAYGAGLADDELARQILGDAWFVAPARWLAARTARGAPSYLYHFGYVAAARRDRAKGAAHGSEIPYLFGTLDYFAALAGPVDEEDRRFGEGVSACWIAFAKTGVPRCALVPDWPRYSEADDRLAHFAPRSSVVDGFRKPQLDHLLKVHFGSGQPGP</sequence>
<accession>A0AAC9AZA9</accession>
<dbReference type="EMBL" id="CP013345">
    <property type="protein sequence ID" value="AMU92643.1"/>
    <property type="molecule type" value="Genomic_DNA"/>
</dbReference>
<reference evidence="6" key="1">
    <citation type="submission" date="2015-11" db="EMBL/GenBank/DDBJ databases">
        <title>Complete genome sequence of a polyethylene-glycol degrader Sphingopyxis macrogoltabida 203N (NBRC 111659).</title>
        <authorList>
            <person name="Yoshiyuki O."/>
            <person name="Shouta N."/>
            <person name="Nagata Y."/>
            <person name="Numata M."/>
            <person name="Tsuchikane K."/>
            <person name="Hosoyama A."/>
            <person name="Yamazoe A."/>
            <person name="Tsuda M."/>
            <person name="Fujita N."/>
            <person name="Kawai F."/>
        </authorList>
    </citation>
    <scope>NUCLEOTIDE SEQUENCE [LARGE SCALE GENOMIC DNA]</scope>
    <source>
        <strain evidence="6">203N</strain>
        <plasmid evidence="6">unnamed1</plasmid>
    </source>
</reference>
<evidence type="ECO:0000256" key="3">
    <source>
        <dbReference type="RuleBase" id="RU361235"/>
    </source>
</evidence>
<keyword evidence="6" id="KW-1185">Reference proteome</keyword>
<feature type="domain" description="Carboxylesterase type B" evidence="4">
    <location>
        <begin position="387"/>
        <end position="512"/>
    </location>
</feature>
<evidence type="ECO:0000313" key="6">
    <source>
        <dbReference type="Proteomes" id="UP000076088"/>
    </source>
</evidence>
<dbReference type="Gene3D" id="3.40.50.1820">
    <property type="entry name" value="alpha/beta hydrolase"/>
    <property type="match status" value="1"/>
</dbReference>
<dbReference type="InterPro" id="IPR029058">
    <property type="entry name" value="AB_hydrolase_fold"/>
</dbReference>
<comment type="similarity">
    <text evidence="1 3">Belongs to the type-B carboxylesterase/lipase family.</text>
</comment>
<dbReference type="PROSITE" id="PS00122">
    <property type="entry name" value="CARBOXYLESTERASE_B_1"/>
    <property type="match status" value="1"/>
</dbReference>
<dbReference type="InterPro" id="IPR002018">
    <property type="entry name" value="CarbesteraseB"/>
</dbReference>
<organism evidence="5 6">
    <name type="scientific">Sphingopyxis macrogoltabida</name>
    <name type="common">Sphingomonas macrogoltabidus</name>
    <dbReference type="NCBI Taxonomy" id="33050"/>
    <lineage>
        <taxon>Bacteria</taxon>
        <taxon>Pseudomonadati</taxon>
        <taxon>Pseudomonadota</taxon>
        <taxon>Alphaproteobacteria</taxon>
        <taxon>Sphingomonadales</taxon>
        <taxon>Sphingomonadaceae</taxon>
        <taxon>Sphingopyxis</taxon>
    </lineage>
</organism>